<keyword evidence="3" id="KW-0862">Zinc</keyword>
<dbReference type="InterPro" id="IPR013083">
    <property type="entry name" value="Znf_RING/FYVE/PHD"/>
</dbReference>
<evidence type="ECO:0000256" key="1">
    <source>
        <dbReference type="ARBA" id="ARBA00022723"/>
    </source>
</evidence>
<evidence type="ECO:0000313" key="9">
    <source>
        <dbReference type="EMBL" id="KAK4176218.1"/>
    </source>
</evidence>
<dbReference type="Pfam" id="PF13445">
    <property type="entry name" value="zf-RING_UBOX"/>
    <property type="match status" value="2"/>
</dbReference>
<organism evidence="9 10">
    <name type="scientific">Triangularia setosa</name>
    <dbReference type="NCBI Taxonomy" id="2587417"/>
    <lineage>
        <taxon>Eukaryota</taxon>
        <taxon>Fungi</taxon>
        <taxon>Dikarya</taxon>
        <taxon>Ascomycota</taxon>
        <taxon>Pezizomycotina</taxon>
        <taxon>Sordariomycetes</taxon>
        <taxon>Sordariomycetidae</taxon>
        <taxon>Sordariales</taxon>
        <taxon>Podosporaceae</taxon>
        <taxon>Triangularia</taxon>
    </lineage>
</organism>
<gene>
    <name evidence="9" type="ORF">QBC36DRAFT_329708</name>
</gene>
<proteinExistence type="predicted"/>
<feature type="domain" description="Lon N-terminal" evidence="8">
    <location>
        <begin position="198"/>
        <end position="456"/>
    </location>
</feature>
<feature type="region of interest" description="Disordered" evidence="5">
    <location>
        <begin position="355"/>
        <end position="374"/>
    </location>
</feature>
<dbReference type="PANTHER" id="PTHR23327">
    <property type="entry name" value="RING FINGER PROTEIN 127"/>
    <property type="match status" value="1"/>
</dbReference>
<dbReference type="PROSITE" id="PS51787">
    <property type="entry name" value="LON_N"/>
    <property type="match status" value="1"/>
</dbReference>
<feature type="domain" description="RING-type" evidence="7">
    <location>
        <begin position="119"/>
        <end position="159"/>
    </location>
</feature>
<dbReference type="SMART" id="SM00464">
    <property type="entry name" value="LON"/>
    <property type="match status" value="1"/>
</dbReference>
<evidence type="ECO:0000256" key="2">
    <source>
        <dbReference type="ARBA" id="ARBA00022771"/>
    </source>
</evidence>
<feature type="compositionally biased region" description="Low complexity" evidence="5">
    <location>
        <begin position="355"/>
        <end position="369"/>
    </location>
</feature>
<dbReference type="EMBL" id="MU866204">
    <property type="protein sequence ID" value="KAK4176218.1"/>
    <property type="molecule type" value="Genomic_DNA"/>
</dbReference>
<feature type="region of interest" description="Disordered" evidence="5">
    <location>
        <begin position="317"/>
        <end position="348"/>
    </location>
</feature>
<dbReference type="SUPFAM" id="SSF57850">
    <property type="entry name" value="RING/U-box"/>
    <property type="match status" value="2"/>
</dbReference>
<keyword evidence="6" id="KW-0472">Membrane</keyword>
<sequence>MADTASTWGASKELVCPLCEKLLREPKIFPCGASFCKTCLPEPHERPEDITYPALKKRRKAYHCRVCGEDHAVGDCGMDVVSSSVMKVINDELQQSSSANSDEPVLNRLSKVLRPEFNCPICFELFEEPVTTPCGHTYCQPCLQAITSLGEDFSCPVCRQPLTLHGTPFLSPYPENRVLTKLTSLLWPDELKARKEINPAPPPKDEIPVFVCATAVPSMTMQLHVFEPRYRLMMQRALEGNREFGMAMYDRRTLQAKEIGTILRIVHHLILPNGNYVIATVGTRRFNILERRVVDDYLMAKIEPFGDISIAEEEAFEARETPDSRLPSTEREQEQVSSNIVTDSSVTTEPTITTIRDTVPTPTPTTTTPSRLTGIDSENIKDALDNTSTKDLMTFVFGSASVQNINDSSMPNPDDPSKFTWWFANKLRDSAKYEFLSERSVRGRLKMCCERIMEIERTGRSPWVYRLHSALRRFPLPISTAVLILFLCLWIS</sequence>
<dbReference type="SUPFAM" id="SSF88697">
    <property type="entry name" value="PUA domain-like"/>
    <property type="match status" value="1"/>
</dbReference>
<dbReference type="GO" id="GO:0008233">
    <property type="term" value="F:peptidase activity"/>
    <property type="evidence" value="ECO:0007669"/>
    <property type="project" value="UniProtKB-KW"/>
</dbReference>
<keyword evidence="1" id="KW-0479">Metal-binding</keyword>
<dbReference type="InterPro" id="IPR017907">
    <property type="entry name" value="Znf_RING_CS"/>
</dbReference>
<dbReference type="InterPro" id="IPR046336">
    <property type="entry name" value="Lon_prtase_N_sf"/>
</dbReference>
<dbReference type="SMART" id="SM00184">
    <property type="entry name" value="RING"/>
    <property type="match status" value="2"/>
</dbReference>
<evidence type="ECO:0000256" key="4">
    <source>
        <dbReference type="PROSITE-ProRule" id="PRU00175"/>
    </source>
</evidence>
<dbReference type="InterPro" id="IPR003111">
    <property type="entry name" value="Lon_prtase_N"/>
</dbReference>
<name>A0AAN6W734_9PEZI</name>
<dbReference type="AlphaFoldDB" id="A0AAN6W734"/>
<keyword evidence="10" id="KW-1185">Reference proteome</keyword>
<protein>
    <submittedName>
        <fullName evidence="9">ATP-dependent protease</fullName>
    </submittedName>
</protein>
<accession>A0AAN6W734</accession>
<evidence type="ECO:0000259" key="8">
    <source>
        <dbReference type="PROSITE" id="PS51787"/>
    </source>
</evidence>
<keyword evidence="6" id="KW-1133">Transmembrane helix</keyword>
<dbReference type="InterPro" id="IPR001841">
    <property type="entry name" value="Znf_RING"/>
</dbReference>
<dbReference type="GO" id="GO:0006508">
    <property type="term" value="P:proteolysis"/>
    <property type="evidence" value="ECO:0007669"/>
    <property type="project" value="UniProtKB-KW"/>
</dbReference>
<feature type="transmembrane region" description="Helical" evidence="6">
    <location>
        <begin position="474"/>
        <end position="491"/>
    </location>
</feature>
<evidence type="ECO:0000313" key="10">
    <source>
        <dbReference type="Proteomes" id="UP001302321"/>
    </source>
</evidence>
<keyword evidence="6" id="KW-0812">Transmembrane</keyword>
<evidence type="ECO:0000256" key="5">
    <source>
        <dbReference type="SAM" id="MobiDB-lite"/>
    </source>
</evidence>
<keyword evidence="9" id="KW-0645">Protease</keyword>
<dbReference type="GO" id="GO:0061630">
    <property type="term" value="F:ubiquitin protein ligase activity"/>
    <property type="evidence" value="ECO:0007669"/>
    <property type="project" value="TreeGrafter"/>
</dbReference>
<evidence type="ECO:0000256" key="6">
    <source>
        <dbReference type="SAM" id="Phobius"/>
    </source>
</evidence>
<dbReference type="PANTHER" id="PTHR23327:SF42">
    <property type="entry name" value="LON PEPTIDASE N-TERMINAL DOMAIN AND RING FINGER PROTEIN C14F5.10C"/>
    <property type="match status" value="1"/>
</dbReference>
<dbReference type="Gene3D" id="2.30.130.40">
    <property type="entry name" value="LON domain-like"/>
    <property type="match status" value="1"/>
</dbReference>
<reference evidence="9" key="2">
    <citation type="submission" date="2023-05" db="EMBL/GenBank/DDBJ databases">
        <authorList>
            <consortium name="Lawrence Berkeley National Laboratory"/>
            <person name="Steindorff A."/>
            <person name="Hensen N."/>
            <person name="Bonometti L."/>
            <person name="Westerberg I."/>
            <person name="Brannstrom I.O."/>
            <person name="Guillou S."/>
            <person name="Cros-Aarteil S."/>
            <person name="Calhoun S."/>
            <person name="Haridas S."/>
            <person name="Kuo A."/>
            <person name="Mondo S."/>
            <person name="Pangilinan J."/>
            <person name="Riley R."/>
            <person name="Labutti K."/>
            <person name="Andreopoulos B."/>
            <person name="Lipzen A."/>
            <person name="Chen C."/>
            <person name="Yanf M."/>
            <person name="Daum C."/>
            <person name="Ng V."/>
            <person name="Clum A."/>
            <person name="Ohm R."/>
            <person name="Martin F."/>
            <person name="Silar P."/>
            <person name="Natvig D."/>
            <person name="Lalanne C."/>
            <person name="Gautier V."/>
            <person name="Ament-Velasquez S.L."/>
            <person name="Kruys A."/>
            <person name="Hutchinson M.I."/>
            <person name="Powell A.J."/>
            <person name="Barry K."/>
            <person name="Miller A.N."/>
            <person name="Grigoriev I.V."/>
            <person name="Debuchy R."/>
            <person name="Gladieux P."/>
            <person name="Thoren M.H."/>
            <person name="Johannesson H."/>
        </authorList>
    </citation>
    <scope>NUCLEOTIDE SEQUENCE</scope>
    <source>
        <strain evidence="9">CBS 892.96</strain>
    </source>
</reference>
<reference evidence="9" key="1">
    <citation type="journal article" date="2023" name="Mol. Phylogenet. Evol.">
        <title>Genome-scale phylogeny and comparative genomics of the fungal order Sordariales.</title>
        <authorList>
            <person name="Hensen N."/>
            <person name="Bonometti L."/>
            <person name="Westerberg I."/>
            <person name="Brannstrom I.O."/>
            <person name="Guillou S."/>
            <person name="Cros-Aarteil S."/>
            <person name="Calhoun S."/>
            <person name="Haridas S."/>
            <person name="Kuo A."/>
            <person name="Mondo S."/>
            <person name="Pangilinan J."/>
            <person name="Riley R."/>
            <person name="LaButti K."/>
            <person name="Andreopoulos B."/>
            <person name="Lipzen A."/>
            <person name="Chen C."/>
            <person name="Yan M."/>
            <person name="Daum C."/>
            <person name="Ng V."/>
            <person name="Clum A."/>
            <person name="Steindorff A."/>
            <person name="Ohm R.A."/>
            <person name="Martin F."/>
            <person name="Silar P."/>
            <person name="Natvig D.O."/>
            <person name="Lalanne C."/>
            <person name="Gautier V."/>
            <person name="Ament-Velasquez S.L."/>
            <person name="Kruys A."/>
            <person name="Hutchinson M.I."/>
            <person name="Powell A.J."/>
            <person name="Barry K."/>
            <person name="Miller A.N."/>
            <person name="Grigoriev I.V."/>
            <person name="Debuchy R."/>
            <person name="Gladieux P."/>
            <person name="Hiltunen Thoren M."/>
            <person name="Johannesson H."/>
        </authorList>
    </citation>
    <scope>NUCLEOTIDE SEQUENCE</scope>
    <source>
        <strain evidence="9">CBS 892.96</strain>
    </source>
</reference>
<dbReference type="InterPro" id="IPR027370">
    <property type="entry name" value="Znf-RING_euk"/>
</dbReference>
<keyword evidence="9" id="KW-0378">Hydrolase</keyword>
<dbReference type="GO" id="GO:0008270">
    <property type="term" value="F:zinc ion binding"/>
    <property type="evidence" value="ECO:0007669"/>
    <property type="project" value="UniProtKB-KW"/>
</dbReference>
<feature type="domain" description="RING-type" evidence="7">
    <location>
        <begin position="16"/>
        <end position="67"/>
    </location>
</feature>
<dbReference type="PROSITE" id="PS00518">
    <property type="entry name" value="ZF_RING_1"/>
    <property type="match status" value="1"/>
</dbReference>
<evidence type="ECO:0000256" key="3">
    <source>
        <dbReference type="ARBA" id="ARBA00022833"/>
    </source>
</evidence>
<dbReference type="Pfam" id="PF02190">
    <property type="entry name" value="LON_substr_bdg"/>
    <property type="match status" value="1"/>
</dbReference>
<dbReference type="Gene3D" id="3.30.40.10">
    <property type="entry name" value="Zinc/RING finger domain, C3HC4 (zinc finger)"/>
    <property type="match status" value="2"/>
</dbReference>
<dbReference type="PROSITE" id="PS50089">
    <property type="entry name" value="ZF_RING_2"/>
    <property type="match status" value="2"/>
</dbReference>
<dbReference type="InterPro" id="IPR015947">
    <property type="entry name" value="PUA-like_sf"/>
</dbReference>
<evidence type="ECO:0000259" key="7">
    <source>
        <dbReference type="PROSITE" id="PS50089"/>
    </source>
</evidence>
<dbReference type="Proteomes" id="UP001302321">
    <property type="component" value="Unassembled WGS sequence"/>
</dbReference>
<comment type="caution">
    <text evidence="9">The sequence shown here is derived from an EMBL/GenBank/DDBJ whole genome shotgun (WGS) entry which is preliminary data.</text>
</comment>
<keyword evidence="2 4" id="KW-0863">Zinc-finger</keyword>
<feature type="compositionally biased region" description="Basic and acidic residues" evidence="5">
    <location>
        <begin position="317"/>
        <end position="334"/>
    </location>
</feature>